<comment type="similarity">
    <text evidence="2">Belongs to the major facilitator superfamily.</text>
</comment>
<name>A0A9P8XS52_9PEZI</name>
<feature type="transmembrane region" description="Helical" evidence="7">
    <location>
        <begin position="274"/>
        <end position="297"/>
    </location>
</feature>
<feature type="transmembrane region" description="Helical" evidence="7">
    <location>
        <begin position="407"/>
        <end position="433"/>
    </location>
</feature>
<dbReference type="OrthoDB" id="5296287at2759"/>
<keyword evidence="4 7" id="KW-1133">Transmembrane helix</keyword>
<feature type="compositionally biased region" description="Basic and acidic residues" evidence="6">
    <location>
        <begin position="97"/>
        <end position="106"/>
    </location>
</feature>
<feature type="domain" description="Major facilitator superfamily (MFS) profile" evidence="8">
    <location>
        <begin position="148"/>
        <end position="587"/>
    </location>
</feature>
<dbReference type="GeneID" id="70181520"/>
<evidence type="ECO:0000256" key="5">
    <source>
        <dbReference type="ARBA" id="ARBA00023136"/>
    </source>
</evidence>
<dbReference type="GO" id="GO:0022857">
    <property type="term" value="F:transmembrane transporter activity"/>
    <property type="evidence" value="ECO:0007669"/>
    <property type="project" value="InterPro"/>
</dbReference>
<dbReference type="CDD" id="cd17323">
    <property type="entry name" value="MFS_Tpo1_MDR_like"/>
    <property type="match status" value="1"/>
</dbReference>
<organism evidence="9 10">
    <name type="scientific">Microdochium trichocladiopsis</name>
    <dbReference type="NCBI Taxonomy" id="1682393"/>
    <lineage>
        <taxon>Eukaryota</taxon>
        <taxon>Fungi</taxon>
        <taxon>Dikarya</taxon>
        <taxon>Ascomycota</taxon>
        <taxon>Pezizomycotina</taxon>
        <taxon>Sordariomycetes</taxon>
        <taxon>Xylariomycetidae</taxon>
        <taxon>Xylariales</taxon>
        <taxon>Microdochiaceae</taxon>
        <taxon>Microdochium</taxon>
    </lineage>
</organism>
<feature type="region of interest" description="Disordered" evidence="6">
    <location>
        <begin position="1"/>
        <end position="118"/>
    </location>
</feature>
<feature type="transmembrane region" description="Helical" evidence="7">
    <location>
        <begin position="303"/>
        <end position="332"/>
    </location>
</feature>
<evidence type="ECO:0000256" key="1">
    <source>
        <dbReference type="ARBA" id="ARBA00004141"/>
    </source>
</evidence>
<feature type="transmembrane region" description="Helical" evidence="7">
    <location>
        <begin position="372"/>
        <end position="395"/>
    </location>
</feature>
<evidence type="ECO:0000256" key="2">
    <source>
        <dbReference type="ARBA" id="ARBA00008335"/>
    </source>
</evidence>
<dbReference type="PANTHER" id="PTHR23502">
    <property type="entry name" value="MAJOR FACILITATOR SUPERFAMILY"/>
    <property type="match status" value="1"/>
</dbReference>
<dbReference type="Proteomes" id="UP000756346">
    <property type="component" value="Unassembled WGS sequence"/>
</dbReference>
<feature type="transmembrane region" description="Helical" evidence="7">
    <location>
        <begin position="213"/>
        <end position="234"/>
    </location>
</feature>
<proteinExistence type="inferred from homology"/>
<feature type="transmembrane region" description="Helical" evidence="7">
    <location>
        <begin position="182"/>
        <end position="206"/>
    </location>
</feature>
<dbReference type="Pfam" id="PF07690">
    <property type="entry name" value="MFS_1"/>
    <property type="match status" value="1"/>
</dbReference>
<keyword evidence="5 7" id="KW-0472">Membrane</keyword>
<evidence type="ECO:0000256" key="3">
    <source>
        <dbReference type="ARBA" id="ARBA00022692"/>
    </source>
</evidence>
<protein>
    <submittedName>
        <fullName evidence="9">Bicyclomycin resistance protein</fullName>
    </submittedName>
</protein>
<evidence type="ECO:0000313" key="10">
    <source>
        <dbReference type="Proteomes" id="UP000756346"/>
    </source>
</evidence>
<evidence type="ECO:0000313" key="9">
    <source>
        <dbReference type="EMBL" id="KAH7014407.1"/>
    </source>
</evidence>
<dbReference type="InterPro" id="IPR011701">
    <property type="entry name" value="MFS"/>
</dbReference>
<keyword evidence="3 7" id="KW-0812">Transmembrane</keyword>
<feature type="transmembrane region" description="Helical" evidence="7">
    <location>
        <begin position="493"/>
        <end position="516"/>
    </location>
</feature>
<evidence type="ECO:0000259" key="8">
    <source>
        <dbReference type="PROSITE" id="PS50850"/>
    </source>
</evidence>
<dbReference type="AlphaFoldDB" id="A0A9P8XS52"/>
<dbReference type="InterPro" id="IPR036259">
    <property type="entry name" value="MFS_trans_sf"/>
</dbReference>
<dbReference type="RefSeq" id="XP_046005374.1">
    <property type="nucleotide sequence ID" value="XM_046151974.1"/>
</dbReference>
<evidence type="ECO:0000256" key="4">
    <source>
        <dbReference type="ARBA" id="ARBA00022989"/>
    </source>
</evidence>
<feature type="transmembrane region" description="Helical" evidence="7">
    <location>
        <begin position="240"/>
        <end position="262"/>
    </location>
</feature>
<dbReference type="PROSITE" id="PS50850">
    <property type="entry name" value="MFS"/>
    <property type="match status" value="1"/>
</dbReference>
<evidence type="ECO:0000256" key="6">
    <source>
        <dbReference type="SAM" id="MobiDB-lite"/>
    </source>
</evidence>
<reference evidence="9" key="1">
    <citation type="journal article" date="2021" name="Nat. Commun.">
        <title>Genetic determinants of endophytism in the Arabidopsis root mycobiome.</title>
        <authorList>
            <person name="Mesny F."/>
            <person name="Miyauchi S."/>
            <person name="Thiergart T."/>
            <person name="Pickel B."/>
            <person name="Atanasova L."/>
            <person name="Karlsson M."/>
            <person name="Huettel B."/>
            <person name="Barry K.W."/>
            <person name="Haridas S."/>
            <person name="Chen C."/>
            <person name="Bauer D."/>
            <person name="Andreopoulos W."/>
            <person name="Pangilinan J."/>
            <person name="LaButti K."/>
            <person name="Riley R."/>
            <person name="Lipzen A."/>
            <person name="Clum A."/>
            <person name="Drula E."/>
            <person name="Henrissat B."/>
            <person name="Kohler A."/>
            <person name="Grigoriev I.V."/>
            <person name="Martin F.M."/>
            <person name="Hacquard S."/>
        </authorList>
    </citation>
    <scope>NUCLEOTIDE SEQUENCE</scope>
    <source>
        <strain evidence="9">MPI-CAGE-CH-0230</strain>
    </source>
</reference>
<dbReference type="FunFam" id="1.20.1250.20:FF:000011">
    <property type="entry name" value="MFS multidrug transporter, putative"/>
    <property type="match status" value="1"/>
</dbReference>
<dbReference type="EMBL" id="JAGTJQ010000013">
    <property type="protein sequence ID" value="KAH7014407.1"/>
    <property type="molecule type" value="Genomic_DNA"/>
</dbReference>
<feature type="transmembrane region" description="Helical" evidence="7">
    <location>
        <begin position="146"/>
        <end position="170"/>
    </location>
</feature>
<dbReference type="SUPFAM" id="SSF103473">
    <property type="entry name" value="MFS general substrate transporter"/>
    <property type="match status" value="1"/>
</dbReference>
<dbReference type="PANTHER" id="PTHR23502:SF68">
    <property type="entry name" value="MULTIDRUG TRANSPORTER, PUTATIVE (AFU_ORTHOLOGUE AFUA_3G01120)-RELATED"/>
    <property type="match status" value="1"/>
</dbReference>
<feature type="transmembrane region" description="Helical" evidence="7">
    <location>
        <begin position="468"/>
        <end position="487"/>
    </location>
</feature>
<dbReference type="InterPro" id="IPR020846">
    <property type="entry name" value="MFS_dom"/>
</dbReference>
<keyword evidence="10" id="KW-1185">Reference proteome</keyword>
<comment type="subcellular location">
    <subcellularLocation>
        <location evidence="1">Membrane</location>
        <topology evidence="1">Multi-pass membrane protein</topology>
    </subcellularLocation>
</comment>
<comment type="caution">
    <text evidence="9">The sequence shown here is derived from an EMBL/GenBank/DDBJ whole genome shotgun (WGS) entry which is preliminary data.</text>
</comment>
<sequence>MESTGQAEAKAVASSSRTPSIASASPGRQHQDDHDSASTAESDDLDLHRKISQAYEEGHDADVVGSALGPVRSHGRRPSLAMSRASARRTSNVNRVDAADLEKGTGDDDEPGTAGDDATADESLEVWWDSDDDPTNPFNWPQWQKVLNTTCISVMTFVTPLGSSIFAPGVPEVMNEFQSGSLLLASFVVSVYLLGFAFGPLLIAPLSEIYGRVIVYHVTNVGFTIFCVACALSPSLNALIVFRFFCGIFGCASVTNGGGTIADMIRQESRGVAMSLYSIGPLLGPIVGPVAGGFISQSLGWRWAFWVLAIIGGVVTVASFFVLKESFAYVILQRKTNRLRKETGNPLLRSRLDAGLGQADFFKRGIIRPVKMFIKSPIVVVTSLYMSLIYGYLYLMFTTMTTVFQGAYGFSTGITGLAFLGLGVGNLAGLAIFSATSDKYIQRKAAEADALAETTGAAKEGMKPEYRLPLLPVGAFLVPIGLFIYGWTAQYHVHWIVPIISHVFIGIGNLVVFMALQTYLVDCFTIYAASAIATNTVVRSVVGALLPLAGLPMFESLGLGWGNSLLGFIAVATIPISFVLIRWGESLRKRYPVRNL</sequence>
<accession>A0A9P8XS52</accession>
<evidence type="ECO:0000256" key="7">
    <source>
        <dbReference type="SAM" id="Phobius"/>
    </source>
</evidence>
<dbReference type="Gene3D" id="1.20.1250.20">
    <property type="entry name" value="MFS general substrate transporter like domains"/>
    <property type="match status" value="1"/>
</dbReference>
<feature type="transmembrane region" description="Helical" evidence="7">
    <location>
        <begin position="523"/>
        <end position="549"/>
    </location>
</feature>
<gene>
    <name evidence="9" type="ORF">B0I36DRAFT_299312</name>
</gene>
<dbReference type="GO" id="GO:0016020">
    <property type="term" value="C:membrane"/>
    <property type="evidence" value="ECO:0007669"/>
    <property type="project" value="UniProtKB-SubCell"/>
</dbReference>
<feature type="compositionally biased region" description="Low complexity" evidence="6">
    <location>
        <begin position="13"/>
        <end position="25"/>
    </location>
</feature>
<feature type="transmembrane region" description="Helical" evidence="7">
    <location>
        <begin position="561"/>
        <end position="581"/>
    </location>
</feature>